<reference evidence="2 3" key="1">
    <citation type="submission" date="2024-09" db="EMBL/GenBank/DDBJ databases">
        <title>Chromosome-scale assembly of Riccia fluitans.</title>
        <authorList>
            <person name="Paukszto L."/>
            <person name="Sawicki J."/>
            <person name="Karawczyk K."/>
            <person name="Piernik-Szablinska J."/>
            <person name="Szczecinska M."/>
            <person name="Mazdziarz M."/>
        </authorList>
    </citation>
    <scope>NUCLEOTIDE SEQUENCE [LARGE SCALE GENOMIC DNA]</scope>
    <source>
        <strain evidence="2">Rf_01</strain>
        <tissue evidence="2">Aerial parts of the thallus</tissue>
    </source>
</reference>
<feature type="compositionally biased region" description="Basic and acidic residues" evidence="1">
    <location>
        <begin position="34"/>
        <end position="49"/>
    </location>
</feature>
<comment type="caution">
    <text evidence="2">The sequence shown here is derived from an EMBL/GenBank/DDBJ whole genome shotgun (WGS) entry which is preliminary data.</text>
</comment>
<sequence>MGSEDANRWRIGGDIAVAGESASTGQDSRLAGRQRQDAESKLGKKREEQPGFPSTLSSSKAKESVTREKNPRERRMRKTEVEELVSGVFSFSFGPLEF</sequence>
<gene>
    <name evidence="2" type="ORF">R1flu_002926</name>
</gene>
<protein>
    <submittedName>
        <fullName evidence="2">Uncharacterized protein</fullName>
    </submittedName>
</protein>
<evidence type="ECO:0000313" key="2">
    <source>
        <dbReference type="EMBL" id="KAL2622721.1"/>
    </source>
</evidence>
<keyword evidence="3" id="KW-1185">Reference proteome</keyword>
<evidence type="ECO:0000313" key="3">
    <source>
        <dbReference type="Proteomes" id="UP001605036"/>
    </source>
</evidence>
<feature type="region of interest" description="Disordered" evidence="1">
    <location>
        <begin position="1"/>
        <end position="80"/>
    </location>
</feature>
<evidence type="ECO:0000256" key="1">
    <source>
        <dbReference type="SAM" id="MobiDB-lite"/>
    </source>
</evidence>
<dbReference type="Proteomes" id="UP001605036">
    <property type="component" value="Unassembled WGS sequence"/>
</dbReference>
<proteinExistence type="predicted"/>
<accession>A0ABD1Y7L4</accession>
<organism evidence="2 3">
    <name type="scientific">Riccia fluitans</name>
    <dbReference type="NCBI Taxonomy" id="41844"/>
    <lineage>
        <taxon>Eukaryota</taxon>
        <taxon>Viridiplantae</taxon>
        <taxon>Streptophyta</taxon>
        <taxon>Embryophyta</taxon>
        <taxon>Marchantiophyta</taxon>
        <taxon>Marchantiopsida</taxon>
        <taxon>Marchantiidae</taxon>
        <taxon>Marchantiales</taxon>
        <taxon>Ricciaceae</taxon>
        <taxon>Riccia</taxon>
    </lineage>
</organism>
<dbReference type="AlphaFoldDB" id="A0ABD1Y7L4"/>
<name>A0ABD1Y7L4_9MARC</name>
<dbReference type="EMBL" id="JBHFFA010000006">
    <property type="protein sequence ID" value="KAL2622721.1"/>
    <property type="molecule type" value="Genomic_DNA"/>
</dbReference>
<feature type="compositionally biased region" description="Basic and acidic residues" evidence="1">
    <location>
        <begin position="60"/>
        <end position="80"/>
    </location>
</feature>